<dbReference type="InterPro" id="IPR016186">
    <property type="entry name" value="C-type_lectin-like/link_sf"/>
</dbReference>
<protein>
    <submittedName>
        <fullName evidence="5">Macrophage mannose receptor 1-like isoform X1</fullName>
    </submittedName>
</protein>
<dbReference type="InterPro" id="IPR016187">
    <property type="entry name" value="CTDL_fold"/>
</dbReference>
<feature type="domain" description="C-type lectin" evidence="3">
    <location>
        <begin position="181"/>
        <end position="306"/>
    </location>
</feature>
<reference evidence="5" key="1">
    <citation type="submission" date="2025-08" db="UniProtKB">
        <authorList>
            <consortium name="RefSeq"/>
        </authorList>
    </citation>
    <scope>IDENTIFICATION</scope>
    <source>
        <tissue evidence="5">Whole larvae</tissue>
    </source>
</reference>
<gene>
    <name evidence="5" type="primary">LOC113517486</name>
</gene>
<sequence length="322" mass="36707">MFPITILHVLLLIEIILHCSYGQRDKKFFRKDYKYLEDTESFYKIHTISKSWQDARKTCKLEGASLFYPVDEAESNSVIKMWTSEQAFEQVFIGISSLLVKGAFITIDGVSISDIYHKWSKGEPNNANGNEDCVVMRRNNGAFNDYNCAAKQRFICKKTLASLEWNSACNMPDTGYTYSETFGRCYKFHLTPKNWTEAYATCNAEQSFLAIIESQAEADYFVKLTQEAPKDLVRGNYLRGAVLLGFHNVDEEGWISIKGTALEDVGYSKWGNQQPDGGDSEKCGSMFYNGKLNDLGCHHKCFFICECDNLIDVTFDERFATL</sequence>
<dbReference type="GeneID" id="113517486"/>
<dbReference type="PANTHER" id="PTHR22803">
    <property type="entry name" value="MANNOSE, PHOSPHOLIPASE, LECTIN RECEPTOR RELATED"/>
    <property type="match status" value="1"/>
</dbReference>
<dbReference type="RefSeq" id="XP_026757963.2">
    <property type="nucleotide sequence ID" value="XM_026902162.2"/>
</dbReference>
<dbReference type="Proteomes" id="UP001652740">
    <property type="component" value="Unplaced"/>
</dbReference>
<keyword evidence="4" id="KW-1185">Reference proteome</keyword>
<evidence type="ECO:0000256" key="2">
    <source>
        <dbReference type="SAM" id="SignalP"/>
    </source>
</evidence>
<keyword evidence="2" id="KW-0732">Signal</keyword>
<dbReference type="InParanoid" id="A0A6J1WR45"/>
<dbReference type="PROSITE" id="PS50041">
    <property type="entry name" value="C_TYPE_LECTIN_2"/>
    <property type="match status" value="2"/>
</dbReference>
<dbReference type="PROSITE" id="PS00615">
    <property type="entry name" value="C_TYPE_LECTIN_1"/>
    <property type="match status" value="1"/>
</dbReference>
<feature type="domain" description="C-type lectin" evidence="3">
    <location>
        <begin position="43"/>
        <end position="157"/>
    </location>
</feature>
<dbReference type="SMART" id="SM00034">
    <property type="entry name" value="CLECT"/>
    <property type="match status" value="2"/>
</dbReference>
<feature type="chain" id="PRO_5047044603" evidence="2">
    <location>
        <begin position="23"/>
        <end position="322"/>
    </location>
</feature>
<dbReference type="Gene3D" id="3.10.100.10">
    <property type="entry name" value="Mannose-Binding Protein A, subunit A"/>
    <property type="match status" value="2"/>
</dbReference>
<evidence type="ECO:0000256" key="1">
    <source>
        <dbReference type="ARBA" id="ARBA00023157"/>
    </source>
</evidence>
<name>A0A6J1WR45_GALME</name>
<dbReference type="Pfam" id="PF00059">
    <property type="entry name" value="Lectin_C"/>
    <property type="match status" value="2"/>
</dbReference>
<keyword evidence="1" id="KW-1015">Disulfide bond</keyword>
<dbReference type="SUPFAM" id="SSF56436">
    <property type="entry name" value="C-type lectin-like"/>
    <property type="match status" value="2"/>
</dbReference>
<feature type="signal peptide" evidence="2">
    <location>
        <begin position="1"/>
        <end position="22"/>
    </location>
</feature>
<proteinExistence type="predicted"/>
<dbReference type="InterPro" id="IPR018378">
    <property type="entry name" value="C-type_lectin_CS"/>
</dbReference>
<evidence type="ECO:0000313" key="5">
    <source>
        <dbReference type="RefSeq" id="XP_026757963.2"/>
    </source>
</evidence>
<dbReference type="AlphaFoldDB" id="A0A6J1WR45"/>
<organism evidence="4 5">
    <name type="scientific">Galleria mellonella</name>
    <name type="common">Greater wax moth</name>
    <dbReference type="NCBI Taxonomy" id="7137"/>
    <lineage>
        <taxon>Eukaryota</taxon>
        <taxon>Metazoa</taxon>
        <taxon>Ecdysozoa</taxon>
        <taxon>Arthropoda</taxon>
        <taxon>Hexapoda</taxon>
        <taxon>Insecta</taxon>
        <taxon>Pterygota</taxon>
        <taxon>Neoptera</taxon>
        <taxon>Endopterygota</taxon>
        <taxon>Lepidoptera</taxon>
        <taxon>Glossata</taxon>
        <taxon>Ditrysia</taxon>
        <taxon>Pyraloidea</taxon>
        <taxon>Pyralidae</taxon>
        <taxon>Galleriinae</taxon>
        <taxon>Galleria</taxon>
    </lineage>
</organism>
<dbReference type="KEGG" id="gmw:113517486"/>
<dbReference type="InterPro" id="IPR050111">
    <property type="entry name" value="C-type_lectin/snaclec_domain"/>
</dbReference>
<evidence type="ECO:0000313" key="4">
    <source>
        <dbReference type="Proteomes" id="UP001652740"/>
    </source>
</evidence>
<dbReference type="CDD" id="cd00037">
    <property type="entry name" value="CLECT"/>
    <property type="match status" value="2"/>
</dbReference>
<evidence type="ECO:0000259" key="3">
    <source>
        <dbReference type="PROSITE" id="PS50041"/>
    </source>
</evidence>
<dbReference type="InterPro" id="IPR001304">
    <property type="entry name" value="C-type_lectin-like"/>
</dbReference>
<accession>A0A6J1WR45</accession>